<dbReference type="Proteomes" id="UP000652219">
    <property type="component" value="Unassembled WGS sequence"/>
</dbReference>
<protein>
    <submittedName>
        <fullName evidence="2">Uncharacterized protein</fullName>
    </submittedName>
</protein>
<comment type="caution">
    <text evidence="2">The sequence shown here is derived from an EMBL/GenBank/DDBJ whole genome shotgun (WGS) entry which is preliminary data.</text>
</comment>
<organism evidence="2 3">
    <name type="scientific">Colletotrichum sojae</name>
    <dbReference type="NCBI Taxonomy" id="2175907"/>
    <lineage>
        <taxon>Eukaryota</taxon>
        <taxon>Fungi</taxon>
        <taxon>Dikarya</taxon>
        <taxon>Ascomycota</taxon>
        <taxon>Pezizomycotina</taxon>
        <taxon>Sordariomycetes</taxon>
        <taxon>Hypocreomycetidae</taxon>
        <taxon>Glomerellales</taxon>
        <taxon>Glomerellaceae</taxon>
        <taxon>Colletotrichum</taxon>
        <taxon>Colletotrichum orchidearum species complex</taxon>
    </lineage>
</organism>
<feature type="region of interest" description="Disordered" evidence="1">
    <location>
        <begin position="57"/>
        <end position="85"/>
    </location>
</feature>
<feature type="region of interest" description="Disordered" evidence="1">
    <location>
        <begin position="102"/>
        <end position="135"/>
    </location>
</feature>
<feature type="region of interest" description="Disordered" evidence="1">
    <location>
        <begin position="1"/>
        <end position="28"/>
    </location>
</feature>
<dbReference type="AlphaFoldDB" id="A0A8H6MT10"/>
<name>A0A8H6MT10_9PEZI</name>
<keyword evidence="3" id="KW-1185">Reference proteome</keyword>
<evidence type="ECO:0000313" key="2">
    <source>
        <dbReference type="EMBL" id="KAF6807155.1"/>
    </source>
</evidence>
<proteinExistence type="predicted"/>
<evidence type="ECO:0000313" key="3">
    <source>
        <dbReference type="Proteomes" id="UP000652219"/>
    </source>
</evidence>
<gene>
    <name evidence="2" type="ORF">CSOJ01_08343</name>
</gene>
<feature type="compositionally biased region" description="Polar residues" evidence="1">
    <location>
        <begin position="1"/>
        <end position="10"/>
    </location>
</feature>
<feature type="compositionally biased region" description="Pro residues" evidence="1">
    <location>
        <begin position="107"/>
        <end position="117"/>
    </location>
</feature>
<evidence type="ECO:0000256" key="1">
    <source>
        <dbReference type="SAM" id="MobiDB-lite"/>
    </source>
</evidence>
<dbReference type="EMBL" id="WIGN01000143">
    <property type="protein sequence ID" value="KAF6807155.1"/>
    <property type="molecule type" value="Genomic_DNA"/>
</dbReference>
<accession>A0A8H6MT10</accession>
<sequence length="157" mass="17182">MVNNTQSSGSVVRRPRLPPTPPASPVLGNRARYAEDLSDAIERGWCVEWIPVEGWLDSSSPVPPPPSASDLNKNPKLRQVGKISTSNCREEEQHWVYSIPVEGWLDPSPPAPPPPSPASGSKTQSKLRRGENLPAANFEEEDHWVCSIPVEGWLASS</sequence>
<reference evidence="2 3" key="1">
    <citation type="journal article" date="2020" name="Phytopathology">
        <title>Genome Sequence Resources of Colletotrichum truncatum, C. plurivorum, C. musicola, and C. sojae: Four Species Pathogenic to Soybean (Glycine max).</title>
        <authorList>
            <person name="Rogerio F."/>
            <person name="Boufleur T.R."/>
            <person name="Ciampi-Guillardi M."/>
            <person name="Sukno S.A."/>
            <person name="Thon M.R."/>
            <person name="Massola Junior N.S."/>
            <person name="Baroncelli R."/>
        </authorList>
    </citation>
    <scope>NUCLEOTIDE SEQUENCE [LARGE SCALE GENOMIC DNA]</scope>
    <source>
        <strain evidence="2 3">LFN0009</strain>
    </source>
</reference>